<feature type="non-terminal residue" evidence="3">
    <location>
        <position position="1"/>
    </location>
</feature>
<organism evidence="3 4">
    <name type="scientific">Pseudolycoriella hygida</name>
    <dbReference type="NCBI Taxonomy" id="35572"/>
    <lineage>
        <taxon>Eukaryota</taxon>
        <taxon>Metazoa</taxon>
        <taxon>Ecdysozoa</taxon>
        <taxon>Arthropoda</taxon>
        <taxon>Hexapoda</taxon>
        <taxon>Insecta</taxon>
        <taxon>Pterygota</taxon>
        <taxon>Neoptera</taxon>
        <taxon>Endopterygota</taxon>
        <taxon>Diptera</taxon>
        <taxon>Nematocera</taxon>
        <taxon>Sciaroidea</taxon>
        <taxon>Sciaridae</taxon>
        <taxon>Pseudolycoriella</taxon>
    </lineage>
</organism>
<keyword evidence="4" id="KW-1185">Reference proteome</keyword>
<dbReference type="Proteomes" id="UP001151699">
    <property type="component" value="Chromosome C"/>
</dbReference>
<gene>
    <name evidence="2" type="ORF">Bhyg_13154</name>
    <name evidence="3" type="ORF">Bhyg_13158</name>
</gene>
<evidence type="ECO:0000256" key="1">
    <source>
        <dbReference type="SAM" id="MobiDB-lite"/>
    </source>
</evidence>
<feature type="non-terminal residue" evidence="3">
    <location>
        <position position="229"/>
    </location>
</feature>
<evidence type="ECO:0000313" key="2">
    <source>
        <dbReference type="EMBL" id="KAJ6634580.1"/>
    </source>
</evidence>
<feature type="region of interest" description="Disordered" evidence="1">
    <location>
        <begin position="123"/>
        <end position="167"/>
    </location>
</feature>
<feature type="compositionally biased region" description="Polar residues" evidence="1">
    <location>
        <begin position="141"/>
        <end position="152"/>
    </location>
</feature>
<accession>A0A9Q0RW58</accession>
<protein>
    <submittedName>
        <fullName evidence="3">Uncharacterized protein</fullName>
    </submittedName>
</protein>
<evidence type="ECO:0000313" key="4">
    <source>
        <dbReference type="Proteomes" id="UP001151699"/>
    </source>
</evidence>
<feature type="region of interest" description="Disordered" evidence="1">
    <location>
        <begin position="1"/>
        <end position="65"/>
    </location>
</feature>
<sequence length="229" mass="25547">LLTNSVSSANADDKQSALFVPSADENRSDHVDVSLQNCSKPHSDVSDIPNVFPQSTDEVSGKVSPSIGEKIQTRMVSKRKHEEGDTGEVIIEDGTVLCKWFYEPYTNKPLPKKCPELKKFMLESKSSKKHRKKQTDKNEKPSQSFVNTQCSVINGAGPSQEDEKCKNANDPIENVQSIPTHEKQQNYLNDDDDHFFVEVEEGTIDVNAAHPLASFDTDGDDHIFLNVEL</sequence>
<proteinExistence type="predicted"/>
<name>A0A9Q0RW58_9DIPT</name>
<dbReference type="EMBL" id="WJQU01000004">
    <property type="protein sequence ID" value="KAJ6634580.1"/>
    <property type="molecule type" value="Genomic_DNA"/>
</dbReference>
<comment type="caution">
    <text evidence="3">The sequence shown here is derived from an EMBL/GenBank/DDBJ whole genome shotgun (WGS) entry which is preliminary data.</text>
</comment>
<evidence type="ECO:0000313" key="3">
    <source>
        <dbReference type="EMBL" id="KAJ6634583.1"/>
    </source>
</evidence>
<dbReference type="EMBL" id="WJQU01000004">
    <property type="protein sequence ID" value="KAJ6634583.1"/>
    <property type="molecule type" value="Genomic_DNA"/>
</dbReference>
<feature type="compositionally biased region" description="Polar residues" evidence="1">
    <location>
        <begin position="1"/>
        <end position="10"/>
    </location>
</feature>
<reference evidence="3" key="1">
    <citation type="submission" date="2022-07" db="EMBL/GenBank/DDBJ databases">
        <authorList>
            <person name="Trinca V."/>
            <person name="Uliana J.V.C."/>
            <person name="Torres T.T."/>
            <person name="Ward R.J."/>
            <person name="Monesi N."/>
        </authorList>
    </citation>
    <scope>NUCLEOTIDE SEQUENCE</scope>
    <source>
        <strain evidence="3">HSMRA1968</strain>
        <tissue evidence="3">Whole embryos</tissue>
    </source>
</reference>
<dbReference type="AlphaFoldDB" id="A0A9Q0RW58"/>